<evidence type="ECO:0000313" key="1">
    <source>
        <dbReference type="EMBL" id="KZT10125.1"/>
    </source>
</evidence>
<protein>
    <recommendedName>
        <fullName evidence="3">F-box domain-containing protein</fullName>
    </recommendedName>
</protein>
<reference evidence="1 2" key="1">
    <citation type="journal article" date="2016" name="Mol. Biol. Evol.">
        <title>Comparative Genomics of Early-Diverging Mushroom-Forming Fungi Provides Insights into the Origins of Lignocellulose Decay Capabilities.</title>
        <authorList>
            <person name="Nagy L.G."/>
            <person name="Riley R."/>
            <person name="Tritt A."/>
            <person name="Adam C."/>
            <person name="Daum C."/>
            <person name="Floudas D."/>
            <person name="Sun H."/>
            <person name="Yadav J.S."/>
            <person name="Pangilinan J."/>
            <person name="Larsson K.H."/>
            <person name="Matsuura K."/>
            <person name="Barry K."/>
            <person name="Labutti K."/>
            <person name="Kuo R."/>
            <person name="Ohm R.A."/>
            <person name="Bhattacharya S.S."/>
            <person name="Shirouzu T."/>
            <person name="Yoshinaga Y."/>
            <person name="Martin F.M."/>
            <person name="Grigoriev I.V."/>
            <person name="Hibbett D.S."/>
        </authorList>
    </citation>
    <scope>NUCLEOTIDE SEQUENCE [LARGE SCALE GENOMIC DNA]</scope>
    <source>
        <strain evidence="1 2">93-53</strain>
    </source>
</reference>
<dbReference type="SUPFAM" id="SSF81383">
    <property type="entry name" value="F-box domain"/>
    <property type="match status" value="1"/>
</dbReference>
<organism evidence="1 2">
    <name type="scientific">Laetiporus sulphureus 93-53</name>
    <dbReference type="NCBI Taxonomy" id="1314785"/>
    <lineage>
        <taxon>Eukaryota</taxon>
        <taxon>Fungi</taxon>
        <taxon>Dikarya</taxon>
        <taxon>Basidiomycota</taxon>
        <taxon>Agaricomycotina</taxon>
        <taxon>Agaricomycetes</taxon>
        <taxon>Polyporales</taxon>
        <taxon>Laetiporus</taxon>
    </lineage>
</organism>
<accession>A0A165GBS3</accession>
<sequence length="445" mass="50329">MSSIGTYAEDDFTWRQRWQTGNLVRKDPSQALPVLPPEVWEHIIKMESGDNKTLKACAHVCRSWYFESRITSFAHLLCRNQADVRCYVNLLKSPRAHLPSLRERTRSLCIEPQYPSRCSILSTAVTELAGELPRLDSISIRYTDWQPSEMHKDAFAPLSRLSSVTQLHLYRVKFPSINVFHRLISALPRLTGLECCLVSVGGVSSYHSACKSSVSLKRLHIDEKSYEIIPSMTSTRMLDALEVAELEGDRTMMSQLHAWQTQRLLSSAGGSLLELQIEADAGSAVEEAVRHDIGVALKANSKLQKLRLRLKTWHLDAVYLRWLNAMLATITSNQLRQITVLLMGRSEKPLAGKQSIETYALRIDSVDIFSQPATSSQLDDLLSSKQFEALAEVDFQLQDFSLGWKDLQPLGQRLSSRIVSQYPKLHKRGVLRTSVIDYYGNVLTL</sequence>
<dbReference type="OrthoDB" id="2736594at2759"/>
<dbReference type="Pfam" id="PF07723">
    <property type="entry name" value="LRR_2"/>
    <property type="match status" value="1"/>
</dbReference>
<dbReference type="Proteomes" id="UP000076871">
    <property type="component" value="Unassembled WGS sequence"/>
</dbReference>
<proteinExistence type="predicted"/>
<name>A0A165GBS3_9APHY</name>
<dbReference type="InterPro" id="IPR013101">
    <property type="entry name" value="LRR_PRU1-like"/>
</dbReference>
<dbReference type="InParanoid" id="A0A165GBS3"/>
<gene>
    <name evidence="1" type="ORF">LAESUDRAFT_473101</name>
</gene>
<evidence type="ECO:0000313" key="2">
    <source>
        <dbReference type="Proteomes" id="UP000076871"/>
    </source>
</evidence>
<dbReference type="RefSeq" id="XP_040767865.1">
    <property type="nucleotide sequence ID" value="XM_040902606.1"/>
</dbReference>
<dbReference type="AlphaFoldDB" id="A0A165GBS3"/>
<evidence type="ECO:0008006" key="3">
    <source>
        <dbReference type="Google" id="ProtNLM"/>
    </source>
</evidence>
<dbReference type="EMBL" id="KV427610">
    <property type="protein sequence ID" value="KZT10125.1"/>
    <property type="molecule type" value="Genomic_DNA"/>
</dbReference>
<keyword evidence="2" id="KW-1185">Reference proteome</keyword>
<dbReference type="InterPro" id="IPR036047">
    <property type="entry name" value="F-box-like_dom_sf"/>
</dbReference>
<dbReference type="GeneID" id="63819637"/>